<dbReference type="InterPro" id="IPR016187">
    <property type="entry name" value="CTDL_fold"/>
</dbReference>
<evidence type="ECO:0000256" key="4">
    <source>
        <dbReference type="ARBA" id="ARBA00023088"/>
    </source>
</evidence>
<name>A0A1K1MIZ1_RUMFL</name>
<keyword evidence="6" id="KW-0472">Membrane</keyword>
<dbReference type="PROSITE" id="PS50847">
    <property type="entry name" value="GRAM_POS_ANCHORING"/>
    <property type="match status" value="1"/>
</dbReference>
<feature type="chain" id="PRO_5038706806" evidence="7">
    <location>
        <begin position="25"/>
        <end position="1622"/>
    </location>
</feature>
<organism evidence="11 12">
    <name type="scientific">Ruminococcus flavefaciens</name>
    <dbReference type="NCBI Taxonomy" id="1265"/>
    <lineage>
        <taxon>Bacteria</taxon>
        <taxon>Bacillati</taxon>
        <taxon>Bacillota</taxon>
        <taxon>Clostridia</taxon>
        <taxon>Eubacteriales</taxon>
        <taxon>Oscillospiraceae</taxon>
        <taxon>Ruminococcus</taxon>
    </lineage>
</organism>
<dbReference type="RefSeq" id="WP_072299609.1">
    <property type="nucleotide sequence ID" value="NZ_FPIP01000002.1"/>
</dbReference>
<dbReference type="Gene3D" id="1.10.1330.10">
    <property type="entry name" value="Dockerin domain"/>
    <property type="match status" value="1"/>
</dbReference>
<keyword evidence="2" id="KW-0964">Secreted</keyword>
<keyword evidence="6" id="KW-0812">Transmembrane</keyword>
<dbReference type="InterPro" id="IPR001304">
    <property type="entry name" value="C-type_lectin-like"/>
</dbReference>
<feature type="transmembrane region" description="Helical" evidence="6">
    <location>
        <begin position="1591"/>
        <end position="1609"/>
    </location>
</feature>
<dbReference type="Proteomes" id="UP000183461">
    <property type="component" value="Unassembled WGS sequence"/>
</dbReference>
<evidence type="ECO:0000256" key="3">
    <source>
        <dbReference type="ARBA" id="ARBA00022729"/>
    </source>
</evidence>
<evidence type="ECO:0000256" key="2">
    <source>
        <dbReference type="ARBA" id="ARBA00022525"/>
    </source>
</evidence>
<dbReference type="SUPFAM" id="SSF56436">
    <property type="entry name" value="C-type lectin-like"/>
    <property type="match status" value="2"/>
</dbReference>
<feature type="region of interest" description="Disordered" evidence="5">
    <location>
        <begin position="589"/>
        <end position="641"/>
    </location>
</feature>
<protein>
    <submittedName>
        <fullName evidence="11">LPXTG-motif cell wall anchor domain-containing protein</fullName>
    </submittedName>
</protein>
<evidence type="ECO:0000313" key="11">
    <source>
        <dbReference type="EMBL" id="SFW23069.1"/>
    </source>
</evidence>
<feature type="domain" description="Gram-positive cocci surface proteins LPxTG" evidence="9">
    <location>
        <begin position="1580"/>
        <end position="1622"/>
    </location>
</feature>
<evidence type="ECO:0000259" key="9">
    <source>
        <dbReference type="PROSITE" id="PS50847"/>
    </source>
</evidence>
<dbReference type="EMBL" id="FPIP01000002">
    <property type="protein sequence ID" value="SFW23069.1"/>
    <property type="molecule type" value="Genomic_DNA"/>
</dbReference>
<proteinExistence type="predicted"/>
<evidence type="ECO:0000256" key="6">
    <source>
        <dbReference type="SAM" id="Phobius"/>
    </source>
</evidence>
<feature type="domain" description="C-type lectin" evidence="8">
    <location>
        <begin position="651"/>
        <end position="760"/>
    </location>
</feature>
<dbReference type="NCBIfam" id="TIGR01167">
    <property type="entry name" value="LPXTG_anchor"/>
    <property type="match status" value="1"/>
</dbReference>
<dbReference type="InterPro" id="IPR016186">
    <property type="entry name" value="C-type_lectin-like/link_sf"/>
</dbReference>
<feature type="domain" description="Dockerin" evidence="10">
    <location>
        <begin position="63"/>
        <end position="135"/>
    </location>
</feature>
<dbReference type="PANTHER" id="PTHR22803">
    <property type="entry name" value="MANNOSE, PHOSPHOLIPASE, LECTIN RECEPTOR RELATED"/>
    <property type="match status" value="1"/>
</dbReference>
<gene>
    <name evidence="11" type="ORF">SAMN02910280_1252</name>
</gene>
<dbReference type="InterPro" id="IPR002105">
    <property type="entry name" value="Dockerin_1_rpt"/>
</dbReference>
<dbReference type="CDD" id="cd00037">
    <property type="entry name" value="CLECT"/>
    <property type="match status" value="2"/>
</dbReference>
<dbReference type="Gene3D" id="3.10.100.10">
    <property type="entry name" value="Mannose-Binding Protein A, subunit A"/>
    <property type="match status" value="2"/>
</dbReference>
<dbReference type="Pfam" id="PF00404">
    <property type="entry name" value="Dockerin_1"/>
    <property type="match status" value="1"/>
</dbReference>
<sequence>MKHSFFRKKAKRAVSLLAAASVAAGQLATTTALNVTAIDTAPNAEISPQKTLWWGDEKPTTDTAVIYGDADGNKSVNAVDASLIARYAAKGDISDIDLKAADVDLDGKVTIRDAELVLKEYQLVSTSKNESILPYTGTIEWKYYPNPDNYEVFNDGMTWQEAEEFCESRGGHLVTITSEQEQLVVESILREKSDIKNNYWIGLKLNDEKQFGWVTGEALDYTNWDEKYNNPNNLDGQQDAVLLYGVKNDISVGKWDDIKSDGTYENYSFYGTQNFGFICEYNNSAAECKEWTDGASLPKSGAYKLMCDVDTSSISVSDFLDLDLNGHTVNMSNIYIDSRMNIRDSSAEKTGTINEKSGGNLFTVYGTLNIYGGTFNGNDQGNDSATIGINGSGNFNLYGGVVTSYYSNPLSLRTSSGVTNLVGGTLKNTSKHTTKEHSVGCTIWMNTGYSGTVNITGSEVISDIDSAIYTQSSSGTINISGGKLIGDSEYGINCTGKTAVNLQNNISIKGKKGGIHLPEGHKLNITGTITSADTSIYAEASGVITDGLSKFGQASLVSGYLGNLGVNGTVTLNEDNELYFTVTDAAETTTTTTTTSTTTATSTTSATSSESTTSTTSTTSTSTTSSTTTTTATTTATTTTTLGPLPDKNHYKVFADAMTWEEAEEYCRSVNGHLATLTSLEEQAQITNLLTEAGLSECWLGGKRDENGEFGWITGEPMVYTNWSSGEPNNLGGHEDYIHTYSSGQWNDLPGGNRKYFICEWENVSERPADIDEKPARLDIKGELKVTPMTKQEVIDAGIDISGDDNFNSFKYSIEADFDAAGVVIDRVVAYNNNGSSSREHVVITVGGGEGVVLTTGRPTYVPGLGAYVVRTETVEEEMYMIIYGKSKWLKEFYDVQLIVVNNDTQTLTNCSATLNYPEGLTLVKGDLKQDFGDLKPNEVKTADWYIRGDKEGDYDLTADFAGKNRGEEFKYTFESKDSLHVYSSSALKMTVELPRYSYYKEMYPVKIKLENVSDKPIYDLENVITRIEQGSDATLYRAYRNNNFQPVATKHMDLMDKRNAARIEVDELAPGESAVIKLNIKDLWKSVYEQYIGTEERNAHYYRTLLAASHRPELLGDYIFNCFYERALSEMPVEHILNNVSVSFAGSDMTVPYEIKIIDNGTPSMGGIHVVGTNAAFRSLSSAFYNDRFDSRATYTSFRQNYVLTCCLASTSSSSGSYSAYRQNVIHELTLGSPTLITYPVSLIAIIPPSPDVTATVYVEEPDGTRRQPAPSEEGNVSDTASSKVFEISEINGIAPDADGKITVTGETVIMLTSNETGKKGILHVDYSDGTKEEKQIISVAEHECSSTGKFTLVVPPKDGESGVAVKVCDICGDIVDSISINPNAVAMLSNKKTYADIRVAVEDAVKEGQKTELSLFGNVNVTSDITIPDYISVLIAPETVITVKDGCKLIAKGEVKDFSGYDYDLSGNGPITAAAITTTTATNTTTTTTTTTTAAATSDKTSSEANEMSAADQLLVKEAITDLQNKTGKMVGVTSIKTTEDGKREIILMDNEDNVLDTYIIDPETGKGTNAAGEAVELPQTGNNSMSNILIAFGAAMMIVFGLAAIAKSEVLAPRKKNEK</sequence>
<dbReference type="SUPFAM" id="SSF63446">
    <property type="entry name" value="Type I dockerin domain"/>
    <property type="match status" value="1"/>
</dbReference>
<dbReference type="InterPro" id="IPR050111">
    <property type="entry name" value="C-type_lectin/snaclec_domain"/>
</dbReference>
<evidence type="ECO:0000313" key="12">
    <source>
        <dbReference type="Proteomes" id="UP000183461"/>
    </source>
</evidence>
<feature type="region of interest" description="Disordered" evidence="5">
    <location>
        <begin position="1263"/>
        <end position="1282"/>
    </location>
</feature>
<dbReference type="PROSITE" id="PS50041">
    <property type="entry name" value="C_TYPE_LECTIN_2"/>
    <property type="match status" value="2"/>
</dbReference>
<evidence type="ECO:0000256" key="1">
    <source>
        <dbReference type="ARBA" id="ARBA00022512"/>
    </source>
</evidence>
<evidence type="ECO:0000259" key="8">
    <source>
        <dbReference type="PROSITE" id="PS50041"/>
    </source>
</evidence>
<dbReference type="Pfam" id="PF00746">
    <property type="entry name" value="Gram_pos_anchor"/>
    <property type="match status" value="1"/>
</dbReference>
<dbReference type="PROSITE" id="PS51766">
    <property type="entry name" value="DOCKERIN"/>
    <property type="match status" value="1"/>
</dbReference>
<dbReference type="InterPro" id="IPR016134">
    <property type="entry name" value="Dockerin_dom"/>
</dbReference>
<keyword evidence="6" id="KW-1133">Transmembrane helix</keyword>
<keyword evidence="1" id="KW-0134">Cell wall</keyword>
<evidence type="ECO:0000256" key="7">
    <source>
        <dbReference type="SAM" id="SignalP"/>
    </source>
</evidence>
<accession>A0A1K1MIZ1</accession>
<dbReference type="CDD" id="cd14256">
    <property type="entry name" value="Dockerin_I"/>
    <property type="match status" value="1"/>
</dbReference>
<dbReference type="GO" id="GO:0000272">
    <property type="term" value="P:polysaccharide catabolic process"/>
    <property type="evidence" value="ECO:0007669"/>
    <property type="project" value="InterPro"/>
</dbReference>
<keyword evidence="4" id="KW-0572">Peptidoglycan-anchor</keyword>
<keyword evidence="3 7" id="KW-0732">Signal</keyword>
<evidence type="ECO:0000259" key="10">
    <source>
        <dbReference type="PROSITE" id="PS51766"/>
    </source>
</evidence>
<feature type="signal peptide" evidence="7">
    <location>
        <begin position="1"/>
        <end position="24"/>
    </location>
</feature>
<dbReference type="Pfam" id="PF00059">
    <property type="entry name" value="Lectin_C"/>
    <property type="match status" value="2"/>
</dbReference>
<evidence type="ECO:0000256" key="5">
    <source>
        <dbReference type="SAM" id="MobiDB-lite"/>
    </source>
</evidence>
<dbReference type="SMART" id="SM00034">
    <property type="entry name" value="CLECT"/>
    <property type="match status" value="2"/>
</dbReference>
<dbReference type="InterPro" id="IPR036439">
    <property type="entry name" value="Dockerin_dom_sf"/>
</dbReference>
<reference evidence="11 12" key="1">
    <citation type="submission" date="2016-11" db="EMBL/GenBank/DDBJ databases">
        <authorList>
            <person name="Jaros S."/>
            <person name="Januszkiewicz K."/>
            <person name="Wedrychowicz H."/>
        </authorList>
    </citation>
    <scope>NUCLEOTIDE SEQUENCE [LARGE SCALE GENOMIC DNA]</scope>
    <source>
        <strain evidence="11 12">YL228</strain>
    </source>
</reference>
<feature type="domain" description="C-type lectin" evidence="8">
    <location>
        <begin position="150"/>
        <end position="257"/>
    </location>
</feature>
<dbReference type="InterPro" id="IPR019931">
    <property type="entry name" value="LPXTG_anchor"/>
</dbReference>
<dbReference type="GO" id="GO:0004553">
    <property type="term" value="F:hydrolase activity, hydrolyzing O-glycosyl compounds"/>
    <property type="evidence" value="ECO:0007669"/>
    <property type="project" value="InterPro"/>
</dbReference>